<keyword evidence="5" id="KW-1185">Reference proteome</keyword>
<dbReference type="PRINTS" id="PR00080">
    <property type="entry name" value="SDRFAMILY"/>
</dbReference>
<comment type="similarity">
    <text evidence="1">Belongs to the short-chain dehydrogenases/reductases (SDR) family.</text>
</comment>
<dbReference type="InterPro" id="IPR051122">
    <property type="entry name" value="SDR_DHRS6-like"/>
</dbReference>
<dbReference type="PANTHER" id="PTHR43477:SF1">
    <property type="entry name" value="DIHYDROANTICAPSIN 7-DEHYDROGENASE"/>
    <property type="match status" value="1"/>
</dbReference>
<dbReference type="SMART" id="SM00822">
    <property type="entry name" value="PKS_KR"/>
    <property type="match status" value="1"/>
</dbReference>
<gene>
    <name evidence="4" type="ORF">JQX08_14125</name>
</gene>
<dbReference type="InterPro" id="IPR020904">
    <property type="entry name" value="Sc_DH/Rdtase_CS"/>
</dbReference>
<organism evidence="4 5">
    <name type="scientific">Zestomonas insulae</name>
    <dbReference type="NCBI Taxonomy" id="2809017"/>
    <lineage>
        <taxon>Bacteria</taxon>
        <taxon>Pseudomonadati</taxon>
        <taxon>Pseudomonadota</taxon>
        <taxon>Gammaproteobacteria</taxon>
        <taxon>Pseudomonadales</taxon>
        <taxon>Pseudomonadaceae</taxon>
        <taxon>Zestomonas</taxon>
    </lineage>
</organism>
<accession>A0ABS2IGP2</accession>
<name>A0ABS2IGP2_9GAMM</name>
<evidence type="ECO:0000259" key="3">
    <source>
        <dbReference type="SMART" id="SM00822"/>
    </source>
</evidence>
<evidence type="ECO:0000313" key="5">
    <source>
        <dbReference type="Proteomes" id="UP000717995"/>
    </source>
</evidence>
<dbReference type="EC" id="1.1.1.47" evidence="4"/>
<dbReference type="PROSITE" id="PS00061">
    <property type="entry name" value="ADH_SHORT"/>
    <property type="match status" value="1"/>
</dbReference>
<comment type="caution">
    <text evidence="4">The sequence shown here is derived from an EMBL/GenBank/DDBJ whole genome shotgun (WGS) entry which is preliminary data.</text>
</comment>
<reference evidence="4 5" key="1">
    <citation type="submission" date="2021-02" db="EMBL/GenBank/DDBJ databases">
        <authorList>
            <person name="Lee D.-H."/>
        </authorList>
    </citation>
    <scope>NUCLEOTIDE SEQUENCE [LARGE SCALE GENOMIC DNA]</scope>
    <source>
        <strain evidence="4 5">UL073</strain>
    </source>
</reference>
<feature type="domain" description="Ketoreductase" evidence="3">
    <location>
        <begin position="6"/>
        <end position="191"/>
    </location>
</feature>
<dbReference type="NCBIfam" id="NF005559">
    <property type="entry name" value="PRK07231.1"/>
    <property type="match status" value="1"/>
</dbReference>
<dbReference type="Proteomes" id="UP000717995">
    <property type="component" value="Unassembled WGS sequence"/>
</dbReference>
<evidence type="ECO:0000313" key="4">
    <source>
        <dbReference type="EMBL" id="MBM7061843.1"/>
    </source>
</evidence>
<dbReference type="Gene3D" id="3.40.50.720">
    <property type="entry name" value="NAD(P)-binding Rossmann-like Domain"/>
    <property type="match status" value="1"/>
</dbReference>
<dbReference type="EMBL" id="JAFEUP010000004">
    <property type="protein sequence ID" value="MBM7061843.1"/>
    <property type="molecule type" value="Genomic_DNA"/>
</dbReference>
<sequence>MRLQNKIALVTGGASGMGLAFTRRLAVEGAKVYFTDINEAGGRQAETELRGHNLDVEFAVHDVTREADWQRVIELVRSREGRLDILVNNAGIVLPGDIEQCSLASFDRTLDVNLRSVFLGCQTALPLMKANGGSIINMSSITALCGEPMALAYSASKAGVRFLSKSVALHCAAKGYPIRVNSLHPGYIETPLVAGAMQHVGEADALEFQSRLMQEIPFKRLGTADEVAGAVVYLASDDARYVTGTELVVDGGYACH</sequence>
<dbReference type="SUPFAM" id="SSF51735">
    <property type="entry name" value="NAD(P)-binding Rossmann-fold domains"/>
    <property type="match status" value="1"/>
</dbReference>
<dbReference type="Pfam" id="PF13561">
    <property type="entry name" value="adh_short_C2"/>
    <property type="match status" value="1"/>
</dbReference>
<evidence type="ECO:0000256" key="2">
    <source>
        <dbReference type="ARBA" id="ARBA00023002"/>
    </source>
</evidence>
<dbReference type="PANTHER" id="PTHR43477">
    <property type="entry name" value="DIHYDROANTICAPSIN 7-DEHYDROGENASE"/>
    <property type="match status" value="1"/>
</dbReference>
<dbReference type="InterPro" id="IPR036291">
    <property type="entry name" value="NAD(P)-bd_dom_sf"/>
</dbReference>
<dbReference type="InterPro" id="IPR002347">
    <property type="entry name" value="SDR_fam"/>
</dbReference>
<dbReference type="GO" id="GO:0047936">
    <property type="term" value="F:glucose 1-dehydrogenase [NAD(P)+] activity"/>
    <property type="evidence" value="ECO:0007669"/>
    <property type="project" value="UniProtKB-EC"/>
</dbReference>
<proteinExistence type="inferred from homology"/>
<evidence type="ECO:0000256" key="1">
    <source>
        <dbReference type="ARBA" id="ARBA00006484"/>
    </source>
</evidence>
<dbReference type="PRINTS" id="PR00081">
    <property type="entry name" value="GDHRDH"/>
</dbReference>
<keyword evidence="2 4" id="KW-0560">Oxidoreductase</keyword>
<protein>
    <submittedName>
        <fullName evidence="4">Glucose 1-dehydrogenase</fullName>
        <ecNumber evidence="4">1.1.1.47</ecNumber>
    </submittedName>
</protein>
<dbReference type="RefSeq" id="WP_205349036.1">
    <property type="nucleotide sequence ID" value="NZ_JAFEUP010000004.1"/>
</dbReference>
<dbReference type="InterPro" id="IPR057326">
    <property type="entry name" value="KR_dom"/>
</dbReference>